<feature type="region of interest" description="Disordered" evidence="4">
    <location>
        <begin position="1"/>
        <end position="50"/>
    </location>
</feature>
<feature type="compositionally biased region" description="Basic and acidic residues" evidence="4">
    <location>
        <begin position="1"/>
        <end position="18"/>
    </location>
</feature>
<dbReference type="InterPro" id="IPR003959">
    <property type="entry name" value="ATPase_AAA_core"/>
</dbReference>
<gene>
    <name evidence="6" type="ORF">DEBURN_LOCUS3001</name>
</gene>
<comment type="caution">
    <text evidence="6">The sequence shown here is derived from an EMBL/GenBank/DDBJ whole genome shotgun (WGS) entry which is preliminary data.</text>
</comment>
<dbReference type="Pfam" id="PF00004">
    <property type="entry name" value="AAA"/>
    <property type="match status" value="1"/>
</dbReference>
<comment type="similarity">
    <text evidence="3">Belongs to the activator 1 small subunits family. CTF18 subfamily.</text>
</comment>
<name>A0A9N8VZ41_9GLOM</name>
<dbReference type="AlphaFoldDB" id="A0A9N8VZ41"/>
<dbReference type="GO" id="GO:0005524">
    <property type="term" value="F:ATP binding"/>
    <property type="evidence" value="ECO:0007669"/>
    <property type="project" value="InterPro"/>
</dbReference>
<protein>
    <submittedName>
        <fullName evidence="6">10224_t:CDS:1</fullName>
    </submittedName>
</protein>
<evidence type="ECO:0000313" key="6">
    <source>
        <dbReference type="EMBL" id="CAG8467713.1"/>
    </source>
</evidence>
<feature type="compositionally biased region" description="Basic and acidic residues" evidence="4">
    <location>
        <begin position="78"/>
        <end position="89"/>
    </location>
</feature>
<keyword evidence="2" id="KW-0539">Nucleus</keyword>
<dbReference type="SUPFAM" id="SSF52540">
    <property type="entry name" value="P-loop containing nucleoside triphosphate hydrolases"/>
    <property type="match status" value="1"/>
</dbReference>
<dbReference type="SMART" id="SM00382">
    <property type="entry name" value="AAA"/>
    <property type="match status" value="1"/>
</dbReference>
<dbReference type="GO" id="GO:0016887">
    <property type="term" value="F:ATP hydrolysis activity"/>
    <property type="evidence" value="ECO:0007669"/>
    <property type="project" value="InterPro"/>
</dbReference>
<evidence type="ECO:0000313" key="7">
    <source>
        <dbReference type="Proteomes" id="UP000789706"/>
    </source>
</evidence>
<organism evidence="6 7">
    <name type="scientific">Diversispora eburnea</name>
    <dbReference type="NCBI Taxonomy" id="1213867"/>
    <lineage>
        <taxon>Eukaryota</taxon>
        <taxon>Fungi</taxon>
        <taxon>Fungi incertae sedis</taxon>
        <taxon>Mucoromycota</taxon>
        <taxon>Glomeromycotina</taxon>
        <taxon>Glomeromycetes</taxon>
        <taxon>Diversisporales</taxon>
        <taxon>Diversisporaceae</taxon>
        <taxon>Diversispora</taxon>
    </lineage>
</organism>
<dbReference type="PANTHER" id="PTHR46765">
    <property type="entry name" value="P-LOOP CONTAINING NUCLEOSIDE TRIPHOSPHATE HYDROLASES SUPERFAMILY PROTEIN"/>
    <property type="match status" value="1"/>
</dbReference>
<keyword evidence="7" id="KW-1185">Reference proteome</keyword>
<dbReference type="Proteomes" id="UP000789706">
    <property type="component" value="Unassembled WGS sequence"/>
</dbReference>
<evidence type="ECO:0000256" key="1">
    <source>
        <dbReference type="ARBA" id="ARBA00004123"/>
    </source>
</evidence>
<evidence type="ECO:0000256" key="2">
    <source>
        <dbReference type="ARBA" id="ARBA00023242"/>
    </source>
</evidence>
<dbReference type="Gene3D" id="3.40.50.300">
    <property type="entry name" value="P-loop containing nucleotide triphosphate hydrolases"/>
    <property type="match status" value="1"/>
</dbReference>
<evidence type="ECO:0000256" key="3">
    <source>
        <dbReference type="ARBA" id="ARBA00043975"/>
    </source>
</evidence>
<dbReference type="OrthoDB" id="2195431at2759"/>
<feature type="region of interest" description="Disordered" evidence="4">
    <location>
        <begin position="65"/>
        <end position="106"/>
    </location>
</feature>
<feature type="domain" description="AAA+ ATPase" evidence="5">
    <location>
        <begin position="166"/>
        <end position="307"/>
    </location>
</feature>
<dbReference type="Gene3D" id="1.10.8.60">
    <property type="match status" value="1"/>
</dbReference>
<dbReference type="CDD" id="cd00009">
    <property type="entry name" value="AAA"/>
    <property type="match status" value="1"/>
</dbReference>
<dbReference type="InterPro" id="IPR027417">
    <property type="entry name" value="P-loop_NTPase"/>
</dbReference>
<dbReference type="GO" id="GO:0005634">
    <property type="term" value="C:nucleus"/>
    <property type="evidence" value="ECO:0007669"/>
    <property type="project" value="UniProtKB-SubCell"/>
</dbReference>
<dbReference type="PANTHER" id="PTHR46765:SF1">
    <property type="entry name" value="P-LOOP CONTAINING NUCLEOSIDE TRIPHOSPHATE HYDROLASES SUPERFAMILY PROTEIN"/>
    <property type="match status" value="1"/>
</dbReference>
<reference evidence="6" key="1">
    <citation type="submission" date="2021-06" db="EMBL/GenBank/DDBJ databases">
        <authorList>
            <person name="Kallberg Y."/>
            <person name="Tangrot J."/>
            <person name="Rosling A."/>
        </authorList>
    </citation>
    <scope>NUCLEOTIDE SEQUENCE</scope>
    <source>
        <strain evidence="6">AZ414A</strain>
    </source>
</reference>
<dbReference type="InterPro" id="IPR003593">
    <property type="entry name" value="AAA+_ATPase"/>
</dbReference>
<evidence type="ECO:0000259" key="5">
    <source>
        <dbReference type="SMART" id="SM00382"/>
    </source>
</evidence>
<sequence>MGSSKGDDQEVHLSHEQEFQLQALGVDDNHAESSRSASIKTRKHKFDDEFPEDSLDTLDILDILDDTNENNENNGNNQDDREKEKDRMVNIDNQPNKTKTSSSQSWTEKYRPKHYTDLVGDENVNRDIMKWLIQWNYCVFGKKEATYDGKINGKNGLYQDKWNRPEKKILMLTGPPGYGKTTLAHVVARHCGYDVLEINASDDRTGQVIKSKITNALEIHSINQNKKPILIIIDEIDGVSSNLIDIEKPQSSNSAITKKGMKGIKTNKKQKNIKRKHLLRPIICICNDQYAPVLRPLRNHVKVVQLKKSNTNRLTKRLMQICERENLSADMSALFFLTESTEGDLRNCLTILQNFNKSLFAIWEEIFMLKSARNKFSEKNHIMKYSSSSGDLLNNNNSTQYVEHLASVINSNGDYDKLFQANSQQSFELLCYAPYPLINFYRLFAGSVRPYIDYPKRDYENYVAKQANENLIACSYNGIPSHYRVKLNKNLFPTELISYLMRIIYSNVENVEMDNTSMLPSNTKLSRVVDIMIFFNLKFVQKRMDDGKVLLKLEPPIDDLILSFRNLPKKMSLISREKSKQPKISNDIKTNNGLDFKIINAPKIWYIHHEGTSRAVRTKLKLRDFL</sequence>
<accession>A0A9N8VZ41</accession>
<comment type="subcellular location">
    <subcellularLocation>
        <location evidence="1">Nucleus</location>
    </subcellularLocation>
</comment>
<proteinExistence type="inferred from homology"/>
<evidence type="ECO:0000256" key="4">
    <source>
        <dbReference type="SAM" id="MobiDB-lite"/>
    </source>
</evidence>
<feature type="compositionally biased region" description="Polar residues" evidence="4">
    <location>
        <begin position="91"/>
        <end position="106"/>
    </location>
</feature>
<dbReference type="EMBL" id="CAJVPK010000178">
    <property type="protein sequence ID" value="CAG8467713.1"/>
    <property type="molecule type" value="Genomic_DNA"/>
</dbReference>
<dbReference type="InterPro" id="IPR053016">
    <property type="entry name" value="CTF18-RFC_complex"/>
</dbReference>